<evidence type="ECO:0000256" key="9">
    <source>
        <dbReference type="RuleBase" id="RU000643"/>
    </source>
</evidence>
<dbReference type="Pfam" id="PF00889">
    <property type="entry name" value="EF_TS"/>
    <property type="match status" value="1"/>
</dbReference>
<reference evidence="11 12" key="1">
    <citation type="submission" date="2018-11" db="EMBL/GenBank/DDBJ databases">
        <title>Genomic Encyclopedia of Type Strains, Phase IV (KMG-IV): sequencing the most valuable type-strain genomes for metagenomic binning, comparative biology and taxonomic classification.</title>
        <authorList>
            <person name="Goeker M."/>
        </authorList>
    </citation>
    <scope>NUCLEOTIDE SEQUENCE [LARGE SCALE GENOMIC DNA]</scope>
    <source>
        <strain evidence="11 12">DSM 100275</strain>
    </source>
</reference>
<dbReference type="RefSeq" id="WP_123401182.1">
    <property type="nucleotide sequence ID" value="NZ_RJVI01000002.1"/>
</dbReference>
<dbReference type="CDD" id="cd14275">
    <property type="entry name" value="UBA_EF-Ts"/>
    <property type="match status" value="1"/>
</dbReference>
<evidence type="ECO:0000256" key="2">
    <source>
        <dbReference type="ARBA" id="ARBA00005532"/>
    </source>
</evidence>
<organism evidence="11 12">
    <name type="scientific">Inmirania thermothiophila</name>
    <dbReference type="NCBI Taxonomy" id="1750597"/>
    <lineage>
        <taxon>Bacteria</taxon>
        <taxon>Pseudomonadati</taxon>
        <taxon>Pseudomonadota</taxon>
        <taxon>Gammaproteobacteria</taxon>
        <taxon>Chromatiales</taxon>
        <taxon>Ectothiorhodospiraceae</taxon>
        <taxon>Inmirania</taxon>
    </lineage>
</organism>
<evidence type="ECO:0000256" key="7">
    <source>
        <dbReference type="HAMAP-Rule" id="MF_00050"/>
    </source>
</evidence>
<feature type="domain" description="Translation elongation factor EFTs/EF1B dimerisation" evidence="10">
    <location>
        <begin position="71"/>
        <end position="269"/>
    </location>
</feature>
<dbReference type="InterPro" id="IPR001816">
    <property type="entry name" value="Transl_elong_EFTs/EF1B"/>
</dbReference>
<dbReference type="InterPro" id="IPR036402">
    <property type="entry name" value="EF-Ts_dimer_sf"/>
</dbReference>
<dbReference type="PROSITE" id="PS01126">
    <property type="entry name" value="EF_TS_1"/>
    <property type="match status" value="1"/>
</dbReference>
<keyword evidence="12" id="KW-1185">Reference proteome</keyword>
<evidence type="ECO:0000313" key="12">
    <source>
        <dbReference type="Proteomes" id="UP000276634"/>
    </source>
</evidence>
<evidence type="ECO:0000256" key="6">
    <source>
        <dbReference type="ARBA" id="ARBA00022917"/>
    </source>
</evidence>
<keyword evidence="4 7" id="KW-0963">Cytoplasm</keyword>
<dbReference type="FunFam" id="1.10.8.10:FF:000001">
    <property type="entry name" value="Elongation factor Ts"/>
    <property type="match status" value="1"/>
</dbReference>
<name>A0A3N1Y044_9GAMM</name>
<dbReference type="InterPro" id="IPR018101">
    <property type="entry name" value="Transl_elong_Ts_CS"/>
</dbReference>
<dbReference type="SUPFAM" id="SSF54713">
    <property type="entry name" value="Elongation factor Ts (EF-Ts), dimerisation domain"/>
    <property type="match status" value="2"/>
</dbReference>
<dbReference type="FunFam" id="1.10.286.20:FF:000001">
    <property type="entry name" value="Elongation factor Ts"/>
    <property type="match status" value="1"/>
</dbReference>
<keyword evidence="6 7" id="KW-0648">Protein biosynthesis</keyword>
<evidence type="ECO:0000256" key="5">
    <source>
        <dbReference type="ARBA" id="ARBA00022768"/>
    </source>
</evidence>
<comment type="function">
    <text evidence="7 8">Associates with the EF-Tu.GDP complex and induces the exchange of GDP to GTP. It remains bound to the aminoacyl-tRNA.EF-Tu.GTP complex up to the GTP hydrolysis stage on the ribosome.</text>
</comment>
<dbReference type="Proteomes" id="UP000276634">
    <property type="component" value="Unassembled WGS sequence"/>
</dbReference>
<dbReference type="InterPro" id="IPR014039">
    <property type="entry name" value="Transl_elong_EFTs/EF1B_dimer"/>
</dbReference>
<evidence type="ECO:0000256" key="8">
    <source>
        <dbReference type="RuleBase" id="RU000642"/>
    </source>
</evidence>
<feature type="region of interest" description="Involved in Mg(2+) ion dislocation from EF-Tu" evidence="7">
    <location>
        <begin position="79"/>
        <end position="82"/>
    </location>
</feature>
<dbReference type="GO" id="GO:0005737">
    <property type="term" value="C:cytoplasm"/>
    <property type="evidence" value="ECO:0007669"/>
    <property type="project" value="UniProtKB-SubCell"/>
</dbReference>
<dbReference type="Gene3D" id="1.10.286.20">
    <property type="match status" value="1"/>
</dbReference>
<dbReference type="Gene3D" id="3.30.479.20">
    <property type="entry name" value="Elongation factor Ts, dimerisation domain"/>
    <property type="match status" value="2"/>
</dbReference>
<proteinExistence type="inferred from homology"/>
<gene>
    <name evidence="7" type="primary">tsf</name>
    <name evidence="11" type="ORF">EDC57_1412</name>
</gene>
<evidence type="ECO:0000259" key="10">
    <source>
        <dbReference type="Pfam" id="PF00889"/>
    </source>
</evidence>
<evidence type="ECO:0000313" key="11">
    <source>
        <dbReference type="EMBL" id="ROR32215.1"/>
    </source>
</evidence>
<dbReference type="PROSITE" id="PS01127">
    <property type="entry name" value="EF_TS_2"/>
    <property type="match status" value="1"/>
</dbReference>
<comment type="caution">
    <text evidence="11">The sequence shown here is derived from an EMBL/GenBank/DDBJ whole genome shotgun (WGS) entry which is preliminary data.</text>
</comment>
<accession>A0A3N1Y044</accession>
<comment type="subcellular location">
    <subcellularLocation>
        <location evidence="1 7 9">Cytoplasm</location>
    </subcellularLocation>
</comment>
<evidence type="ECO:0000256" key="4">
    <source>
        <dbReference type="ARBA" id="ARBA00022490"/>
    </source>
</evidence>
<comment type="similarity">
    <text evidence="2 7 8">Belongs to the EF-Ts family.</text>
</comment>
<sequence>MQITAALVKELRERTGAGMMECKKALVETGGDIEAAIELMRKSGQAKADKKAGRVAAEGIIAVARDGGAVALVEVNSETDFVAKDEHFVRFAEAVAQAALEKAPADLEALLALPLDGGSVEEARRELVAKVGENIQVRRFARIDSDGVLGVYRHGTRIGVVVELAGGDETLARDLAMHVAASRPQWVRDEEVPEAVLAKEREIYAAQAADSGKPAHIVEKMVEGRLRKWLAEVTLLGQPFVKDPDQTVGELVRKAGAEVRRFVRLEVGEGIEKRQEDFAAEVMAQARGQG</sequence>
<dbReference type="HAMAP" id="MF_00050">
    <property type="entry name" value="EF_Ts"/>
    <property type="match status" value="1"/>
</dbReference>
<evidence type="ECO:0000256" key="3">
    <source>
        <dbReference type="ARBA" id="ARBA00016956"/>
    </source>
</evidence>
<dbReference type="NCBIfam" id="TIGR00116">
    <property type="entry name" value="tsf"/>
    <property type="match status" value="1"/>
</dbReference>
<dbReference type="PANTHER" id="PTHR11741:SF0">
    <property type="entry name" value="ELONGATION FACTOR TS, MITOCHONDRIAL"/>
    <property type="match status" value="1"/>
</dbReference>
<dbReference type="InterPro" id="IPR009060">
    <property type="entry name" value="UBA-like_sf"/>
</dbReference>
<dbReference type="AlphaFoldDB" id="A0A3N1Y044"/>
<dbReference type="Gene3D" id="1.10.8.10">
    <property type="entry name" value="DNA helicase RuvA subunit, C-terminal domain"/>
    <property type="match status" value="1"/>
</dbReference>
<dbReference type="PANTHER" id="PTHR11741">
    <property type="entry name" value="ELONGATION FACTOR TS"/>
    <property type="match status" value="1"/>
</dbReference>
<dbReference type="OrthoDB" id="9808348at2"/>
<dbReference type="GO" id="GO:0003746">
    <property type="term" value="F:translation elongation factor activity"/>
    <property type="evidence" value="ECO:0007669"/>
    <property type="project" value="UniProtKB-UniRule"/>
</dbReference>
<evidence type="ECO:0000256" key="1">
    <source>
        <dbReference type="ARBA" id="ARBA00004496"/>
    </source>
</evidence>
<keyword evidence="5 7" id="KW-0251">Elongation factor</keyword>
<protein>
    <recommendedName>
        <fullName evidence="3 7">Elongation factor Ts</fullName>
        <shortName evidence="7">EF-Ts</shortName>
    </recommendedName>
</protein>
<dbReference type="EMBL" id="RJVI01000002">
    <property type="protein sequence ID" value="ROR32215.1"/>
    <property type="molecule type" value="Genomic_DNA"/>
</dbReference>
<dbReference type="FunFam" id="3.30.479.20:FF:000001">
    <property type="entry name" value="Elongation factor Ts"/>
    <property type="match status" value="1"/>
</dbReference>
<dbReference type="SUPFAM" id="SSF46934">
    <property type="entry name" value="UBA-like"/>
    <property type="match status" value="1"/>
</dbReference>